<feature type="transmembrane region" description="Helical" evidence="5">
    <location>
        <begin position="128"/>
        <end position="158"/>
    </location>
</feature>
<feature type="transmembrane region" description="Helical" evidence="5">
    <location>
        <begin position="6"/>
        <end position="23"/>
    </location>
</feature>
<gene>
    <name evidence="6" type="ORF">ENK44_03925</name>
</gene>
<feature type="transmembrane region" description="Helical" evidence="5">
    <location>
        <begin position="69"/>
        <end position="91"/>
    </location>
</feature>
<dbReference type="Gene3D" id="1.20.120.1630">
    <property type="match status" value="1"/>
</dbReference>
<evidence type="ECO:0000313" key="6">
    <source>
        <dbReference type="EMBL" id="HGY54829.1"/>
    </source>
</evidence>
<proteinExistence type="predicted"/>
<evidence type="ECO:0000256" key="2">
    <source>
        <dbReference type="ARBA" id="ARBA00022692"/>
    </source>
</evidence>
<reference evidence="6" key="1">
    <citation type="journal article" date="2020" name="mSystems">
        <title>Genome- and Community-Level Interaction Insights into Carbon Utilization and Element Cycling Functions of Hydrothermarchaeota in Hydrothermal Sediment.</title>
        <authorList>
            <person name="Zhou Z."/>
            <person name="Liu Y."/>
            <person name="Xu W."/>
            <person name="Pan J."/>
            <person name="Luo Z.H."/>
            <person name="Li M."/>
        </authorList>
    </citation>
    <scope>NUCLEOTIDE SEQUENCE [LARGE SCALE GENOMIC DNA]</scope>
    <source>
        <strain evidence="6">HyVt-577</strain>
    </source>
</reference>
<feature type="transmembrane region" description="Helical" evidence="5">
    <location>
        <begin position="44"/>
        <end position="63"/>
    </location>
</feature>
<evidence type="ECO:0000256" key="3">
    <source>
        <dbReference type="ARBA" id="ARBA00022989"/>
    </source>
</evidence>
<dbReference type="InterPro" id="IPR007318">
    <property type="entry name" value="Phopholipid_MeTrfase"/>
</dbReference>
<dbReference type="EMBL" id="DRQG01000034">
    <property type="protein sequence ID" value="HGY54829.1"/>
    <property type="molecule type" value="Genomic_DNA"/>
</dbReference>
<keyword evidence="4 5" id="KW-0472">Membrane</keyword>
<accession>A0A7V4WU16</accession>
<dbReference type="AlphaFoldDB" id="A0A7V4WU16"/>
<protein>
    <submittedName>
        <fullName evidence="6">Isoprenylcysteine carboxylmethyltransferase family protein</fullName>
    </submittedName>
</protein>
<dbReference type="Proteomes" id="UP000885779">
    <property type="component" value="Unassembled WGS sequence"/>
</dbReference>
<name>A0A7V4WU16_CALAY</name>
<dbReference type="PANTHER" id="PTHR43847">
    <property type="entry name" value="BLL3993 PROTEIN"/>
    <property type="match status" value="1"/>
</dbReference>
<evidence type="ECO:0000256" key="1">
    <source>
        <dbReference type="ARBA" id="ARBA00004127"/>
    </source>
</evidence>
<dbReference type="InterPro" id="IPR052527">
    <property type="entry name" value="Metal_cation-efflux_comp"/>
</dbReference>
<sequence length="190" mass="21659">MNEMNIGVILLLSLFFFLSEFVLMLSKRSKSAKVKSQKDRKSLLLFWLTIPFSLTLGFFLARYQAWDTINIVLAVLGIILFTAGLLIRWLAIMQLQKAFTVDVAIAKDHRLKTGGIYKRIRHPSYTGLLLICLGLGIGMNSLLSFVVVLLPVFAAVLYRIKVEEAMLSTEFGEAYKNYQQKTVRLFPKIY</sequence>
<dbReference type="GO" id="GO:0012505">
    <property type="term" value="C:endomembrane system"/>
    <property type="evidence" value="ECO:0007669"/>
    <property type="project" value="UniProtKB-SubCell"/>
</dbReference>
<dbReference type="Pfam" id="PF04191">
    <property type="entry name" value="PEMT"/>
    <property type="match status" value="1"/>
</dbReference>
<evidence type="ECO:0000256" key="4">
    <source>
        <dbReference type="ARBA" id="ARBA00023136"/>
    </source>
</evidence>
<dbReference type="PANTHER" id="PTHR43847:SF1">
    <property type="entry name" value="BLL3993 PROTEIN"/>
    <property type="match status" value="1"/>
</dbReference>
<comment type="caution">
    <text evidence="6">The sequence shown here is derived from an EMBL/GenBank/DDBJ whole genome shotgun (WGS) entry which is preliminary data.</text>
</comment>
<keyword evidence="2 5" id="KW-0812">Transmembrane</keyword>
<comment type="subcellular location">
    <subcellularLocation>
        <location evidence="1">Endomembrane system</location>
        <topology evidence="1">Multi-pass membrane protein</topology>
    </subcellularLocation>
</comment>
<organism evidence="6">
    <name type="scientific">Caldithrix abyssi</name>
    <dbReference type="NCBI Taxonomy" id="187145"/>
    <lineage>
        <taxon>Bacteria</taxon>
        <taxon>Pseudomonadati</taxon>
        <taxon>Calditrichota</taxon>
        <taxon>Calditrichia</taxon>
        <taxon>Calditrichales</taxon>
        <taxon>Calditrichaceae</taxon>
        <taxon>Caldithrix</taxon>
    </lineage>
</organism>
<evidence type="ECO:0000256" key="5">
    <source>
        <dbReference type="SAM" id="Phobius"/>
    </source>
</evidence>
<keyword evidence="3 5" id="KW-1133">Transmembrane helix</keyword>